<evidence type="ECO:0000313" key="4">
    <source>
        <dbReference type="EMBL" id="CAK7348180.1"/>
    </source>
</evidence>
<dbReference type="PANTHER" id="PTHR48459:SF1">
    <property type="entry name" value="CUE DOMAIN-CONTAINING PROTEIN"/>
    <property type="match status" value="1"/>
</dbReference>
<comment type="caution">
    <text evidence="4">The sequence shown here is derived from an EMBL/GenBank/DDBJ whole genome shotgun (WGS) entry which is preliminary data.</text>
</comment>
<reference evidence="4 5" key="1">
    <citation type="submission" date="2024-01" db="EMBL/GenBank/DDBJ databases">
        <authorList>
            <person name="Waweru B."/>
        </authorList>
    </citation>
    <scope>NUCLEOTIDE SEQUENCE [LARGE SCALE GENOMIC DNA]</scope>
</reference>
<name>A0AAV1SB36_9ROSI</name>
<keyword evidence="5" id="KW-1185">Reference proteome</keyword>
<accession>A0AAV1SB36</accession>
<evidence type="ECO:0000256" key="1">
    <source>
        <dbReference type="SAM" id="Coils"/>
    </source>
</evidence>
<dbReference type="EMBL" id="CAWUPB010001173">
    <property type="protein sequence ID" value="CAK7348180.1"/>
    <property type="molecule type" value="Genomic_DNA"/>
</dbReference>
<proteinExistence type="predicted"/>
<sequence>MDVFPQVDSRILKAVAIEHSKDADLAVEVVLLEVIPFLSRQSAVPSPPHGESSLSLPSDEEAEHEKQTGLRHRRVISVKSLGSSSEPRLVAEEDAGKTDLTSDVNDSDSTHQEKSQDQPMVVSADANADTNQLQGHIESEELILLGEPQRQQDSLQPGSSQILKVVPNALMHEVNADHAQLYDSQIEVPSSLGNCLDFSIRVGHEQTSLVMPTILVQENGELSGGLTDSISTRVGHEQTLQVMPTSLVQENGELSGSLTDSHSQWKHFDCPEDVEFDMVIRAKSSQVESCVDDIASSVTNTVVEQTPDSAEGGLHSDFGGISIKDSENMNSKQNIKIELLDEIIEAAKDNKRTLFSAMESVMNMMKEVELQERAAEQAKEEAASGGLDILVKVEELKQMLVHAKEANDMHAGEVYGEKAILATEVRELQARLLSLSDERDNALAILDEMHQTLESRLAAAEELRKAAELEKLDKEETARNALAEQEIIMEKVVQESKILQKEVEENAKLREFLMDRGCVVDTLQGEISVICQDVRLLKEKFDHRVPLSKSVSSTQTSCILASSGSSVKSMASDIASELGEPSESPKEPSPTCSIHAQSSKSLKAVEKDFAIEKQLLDDGWDLLEE</sequence>
<dbReference type="PROSITE" id="PS51140">
    <property type="entry name" value="CUE"/>
    <property type="match status" value="1"/>
</dbReference>
<feature type="coiled-coil region" evidence="1">
    <location>
        <begin position="418"/>
        <end position="486"/>
    </location>
</feature>
<evidence type="ECO:0000259" key="3">
    <source>
        <dbReference type="PROSITE" id="PS51140"/>
    </source>
</evidence>
<feature type="compositionally biased region" description="Low complexity" evidence="2">
    <location>
        <begin position="571"/>
        <end position="582"/>
    </location>
</feature>
<dbReference type="GO" id="GO:0043130">
    <property type="term" value="F:ubiquitin binding"/>
    <property type="evidence" value="ECO:0007669"/>
    <property type="project" value="InterPro"/>
</dbReference>
<evidence type="ECO:0000256" key="2">
    <source>
        <dbReference type="SAM" id="MobiDB-lite"/>
    </source>
</evidence>
<feature type="domain" description="CUE" evidence="3">
    <location>
        <begin position="1"/>
        <end position="34"/>
    </location>
</feature>
<evidence type="ECO:0000313" key="5">
    <source>
        <dbReference type="Proteomes" id="UP001314170"/>
    </source>
</evidence>
<gene>
    <name evidence="4" type="ORF">DCAF_LOCUS20873</name>
</gene>
<feature type="region of interest" description="Disordered" evidence="2">
    <location>
        <begin position="571"/>
        <end position="598"/>
    </location>
</feature>
<keyword evidence="1" id="KW-0175">Coiled coil</keyword>
<protein>
    <recommendedName>
        <fullName evidence="3">CUE domain-containing protein</fullName>
    </recommendedName>
</protein>
<dbReference type="PANTHER" id="PTHR48459">
    <property type="entry name" value="CUE DOMAIN-CONTAINING PROTEIN"/>
    <property type="match status" value="1"/>
</dbReference>
<dbReference type="AlphaFoldDB" id="A0AAV1SB36"/>
<organism evidence="4 5">
    <name type="scientific">Dovyalis caffra</name>
    <dbReference type="NCBI Taxonomy" id="77055"/>
    <lineage>
        <taxon>Eukaryota</taxon>
        <taxon>Viridiplantae</taxon>
        <taxon>Streptophyta</taxon>
        <taxon>Embryophyta</taxon>
        <taxon>Tracheophyta</taxon>
        <taxon>Spermatophyta</taxon>
        <taxon>Magnoliopsida</taxon>
        <taxon>eudicotyledons</taxon>
        <taxon>Gunneridae</taxon>
        <taxon>Pentapetalae</taxon>
        <taxon>rosids</taxon>
        <taxon>fabids</taxon>
        <taxon>Malpighiales</taxon>
        <taxon>Salicaceae</taxon>
        <taxon>Flacourtieae</taxon>
        <taxon>Dovyalis</taxon>
    </lineage>
</organism>
<feature type="region of interest" description="Disordered" evidence="2">
    <location>
        <begin position="41"/>
        <end position="121"/>
    </location>
</feature>
<dbReference type="InterPro" id="IPR003892">
    <property type="entry name" value="CUE"/>
</dbReference>
<dbReference type="Proteomes" id="UP001314170">
    <property type="component" value="Unassembled WGS sequence"/>
</dbReference>